<organism evidence="4 5">
    <name type="scientific">Ramazzottius varieornatus</name>
    <name type="common">Water bear</name>
    <name type="synonym">Tardigrade</name>
    <dbReference type="NCBI Taxonomy" id="947166"/>
    <lineage>
        <taxon>Eukaryota</taxon>
        <taxon>Metazoa</taxon>
        <taxon>Ecdysozoa</taxon>
        <taxon>Tardigrada</taxon>
        <taxon>Eutardigrada</taxon>
        <taxon>Parachela</taxon>
        <taxon>Hypsibioidea</taxon>
        <taxon>Ramazzottiidae</taxon>
        <taxon>Ramazzottius</taxon>
    </lineage>
</organism>
<comment type="caution">
    <text evidence="4">The sequence shown here is derived from an EMBL/GenBank/DDBJ whole genome shotgun (WGS) entry which is preliminary data.</text>
</comment>
<evidence type="ECO:0000313" key="4">
    <source>
        <dbReference type="EMBL" id="GAU90130.1"/>
    </source>
</evidence>
<evidence type="ECO:0000256" key="2">
    <source>
        <dbReference type="ARBA" id="ARBA00038157"/>
    </source>
</evidence>
<dbReference type="CDD" id="cd19085">
    <property type="entry name" value="AKR_AKR11B3"/>
    <property type="match status" value="1"/>
</dbReference>
<accession>A0A1D1UNM3</accession>
<protein>
    <recommendedName>
        <fullName evidence="3">NADP-dependent oxidoreductase domain-containing protein</fullName>
    </recommendedName>
</protein>
<dbReference type="AlphaFoldDB" id="A0A1D1UNM3"/>
<evidence type="ECO:0000256" key="1">
    <source>
        <dbReference type="ARBA" id="ARBA00023002"/>
    </source>
</evidence>
<dbReference type="InterPro" id="IPR050523">
    <property type="entry name" value="AKR_Detox_Biosynth"/>
</dbReference>
<keyword evidence="5" id="KW-1185">Reference proteome</keyword>
<gene>
    <name evidence="4" type="primary">RvY_02594-1</name>
    <name evidence="4" type="synonym">RvY_02594.1</name>
    <name evidence="4" type="ORF">RvY_02594</name>
</gene>
<dbReference type="SUPFAM" id="SSF51430">
    <property type="entry name" value="NAD(P)-linked oxidoreductase"/>
    <property type="match status" value="1"/>
</dbReference>
<comment type="similarity">
    <text evidence="2">Belongs to the aldo/keto reductase family. Aldo/keto reductase 2 subfamily.</text>
</comment>
<sequence>MPGTTNVNLLFTTLPGTDLSVSRVCLGTWQFNGGQADITWSGQEEKLSKAIVDKALETGVNFFDTAEAYKNSEVVLGKALEGRRQNAVIASKFGQNHPEGKVEYSAMDIENALTQSLTKLNTTYIDLYQVHWPICVANMEETVQQLKLEQSRGRILHYGYCNFGVENMKAFQLAGGKPVTTQMPYNLLWRAIEHSTLPLIRENNLSVLAYSALQQGLLTGKFHNAQEVPEGRRRTRLFNSQSTTLAKHGQPGMETETFQAIGEIRKISEELGESMSTVALSWLLAQKNVESVIVGCSSVQQVGENCRVVPLKPAIIERLNSATDQVKNLLGDNADLWAAESRMK</sequence>
<dbReference type="GO" id="GO:0016491">
    <property type="term" value="F:oxidoreductase activity"/>
    <property type="evidence" value="ECO:0007669"/>
    <property type="project" value="UniProtKB-KW"/>
</dbReference>
<name>A0A1D1UNM3_RAMVA</name>
<reference evidence="4 5" key="1">
    <citation type="journal article" date="2016" name="Nat. Commun.">
        <title>Extremotolerant tardigrade genome and improved radiotolerance of human cultured cells by tardigrade-unique protein.</title>
        <authorList>
            <person name="Hashimoto T."/>
            <person name="Horikawa D.D."/>
            <person name="Saito Y."/>
            <person name="Kuwahara H."/>
            <person name="Kozuka-Hata H."/>
            <person name="Shin-I T."/>
            <person name="Minakuchi Y."/>
            <person name="Ohishi K."/>
            <person name="Motoyama A."/>
            <person name="Aizu T."/>
            <person name="Enomoto A."/>
            <person name="Kondo K."/>
            <person name="Tanaka S."/>
            <person name="Hara Y."/>
            <person name="Koshikawa S."/>
            <person name="Sagara H."/>
            <person name="Miura T."/>
            <person name="Yokobori S."/>
            <person name="Miyagawa K."/>
            <person name="Suzuki Y."/>
            <person name="Kubo T."/>
            <person name="Oyama M."/>
            <person name="Kohara Y."/>
            <person name="Fujiyama A."/>
            <person name="Arakawa K."/>
            <person name="Katayama T."/>
            <person name="Toyoda A."/>
            <person name="Kunieda T."/>
        </authorList>
    </citation>
    <scope>NUCLEOTIDE SEQUENCE [LARGE SCALE GENOMIC DNA]</scope>
    <source>
        <strain evidence="4 5">YOKOZUNA-1</strain>
    </source>
</reference>
<dbReference type="PANTHER" id="PTHR43364:SF4">
    <property type="entry name" value="NAD(P)-LINKED OXIDOREDUCTASE SUPERFAMILY PROTEIN"/>
    <property type="match status" value="1"/>
</dbReference>
<proteinExistence type="inferred from homology"/>
<dbReference type="InterPro" id="IPR023210">
    <property type="entry name" value="NADP_OxRdtase_dom"/>
</dbReference>
<dbReference type="Pfam" id="PF00248">
    <property type="entry name" value="Aldo_ket_red"/>
    <property type="match status" value="1"/>
</dbReference>
<keyword evidence="1" id="KW-0560">Oxidoreductase</keyword>
<dbReference type="InterPro" id="IPR036812">
    <property type="entry name" value="NAD(P)_OxRdtase_dom_sf"/>
</dbReference>
<dbReference type="Proteomes" id="UP000186922">
    <property type="component" value="Unassembled WGS sequence"/>
</dbReference>
<dbReference type="PRINTS" id="PR00069">
    <property type="entry name" value="ALDKETRDTASE"/>
</dbReference>
<dbReference type="InterPro" id="IPR020471">
    <property type="entry name" value="AKR"/>
</dbReference>
<dbReference type="OrthoDB" id="48988at2759"/>
<dbReference type="PANTHER" id="PTHR43364">
    <property type="entry name" value="NADH-SPECIFIC METHYLGLYOXAL REDUCTASE-RELATED"/>
    <property type="match status" value="1"/>
</dbReference>
<evidence type="ECO:0000313" key="5">
    <source>
        <dbReference type="Proteomes" id="UP000186922"/>
    </source>
</evidence>
<dbReference type="Gene3D" id="3.20.20.100">
    <property type="entry name" value="NADP-dependent oxidoreductase domain"/>
    <property type="match status" value="1"/>
</dbReference>
<evidence type="ECO:0000259" key="3">
    <source>
        <dbReference type="Pfam" id="PF00248"/>
    </source>
</evidence>
<dbReference type="STRING" id="947166.A0A1D1UNM3"/>
<dbReference type="EMBL" id="BDGG01000001">
    <property type="protein sequence ID" value="GAU90130.1"/>
    <property type="molecule type" value="Genomic_DNA"/>
</dbReference>
<feature type="domain" description="NADP-dependent oxidoreductase" evidence="3">
    <location>
        <begin position="24"/>
        <end position="322"/>
    </location>
</feature>